<sequence>MKAARRSIAFFSGLLLYCFGAGAAMQYANTGLPRQVYVQLGGRNSLPVMLGEAVALALILFVVAAVWGYLTLRPQRRRHRPYIAWMMSGVGAGWACWLIFGAFSFALKPRAYSAPLQNLLLSSNAAPLFGALNIFAVLAGVWLAGTLAKRRQLKLPSSRSKRRPDRGQGDGSDDDHTVSTVSPATVAPPVAP</sequence>
<feature type="chain" id="PRO_5012942452" evidence="3">
    <location>
        <begin position="24"/>
        <end position="192"/>
    </location>
</feature>
<keyword evidence="3" id="KW-0732">Signal</keyword>
<keyword evidence="2" id="KW-1133">Transmembrane helix</keyword>
<feature type="compositionally biased region" description="Low complexity" evidence="1">
    <location>
        <begin position="178"/>
        <end position="192"/>
    </location>
</feature>
<dbReference type="EMBL" id="NISI01000002">
    <property type="protein sequence ID" value="OWR04748.1"/>
    <property type="molecule type" value="Genomic_DNA"/>
</dbReference>
<dbReference type="RefSeq" id="WP_088482881.1">
    <property type="nucleotide sequence ID" value="NZ_JBCNLH010000005.1"/>
</dbReference>
<organism evidence="4 5">
    <name type="scientific">Roseateles puraquae</name>
    <dbReference type="NCBI Taxonomy" id="431059"/>
    <lineage>
        <taxon>Bacteria</taxon>
        <taxon>Pseudomonadati</taxon>
        <taxon>Pseudomonadota</taxon>
        <taxon>Betaproteobacteria</taxon>
        <taxon>Burkholderiales</taxon>
        <taxon>Sphaerotilaceae</taxon>
        <taxon>Roseateles</taxon>
    </lineage>
</organism>
<evidence type="ECO:0000256" key="2">
    <source>
        <dbReference type="SAM" id="Phobius"/>
    </source>
</evidence>
<feature type="transmembrane region" description="Helical" evidence="2">
    <location>
        <begin position="126"/>
        <end position="148"/>
    </location>
</feature>
<keyword evidence="5" id="KW-1185">Reference proteome</keyword>
<evidence type="ECO:0000256" key="1">
    <source>
        <dbReference type="SAM" id="MobiDB-lite"/>
    </source>
</evidence>
<feature type="transmembrane region" description="Helical" evidence="2">
    <location>
        <begin position="82"/>
        <end position="106"/>
    </location>
</feature>
<evidence type="ECO:0000313" key="4">
    <source>
        <dbReference type="EMBL" id="OWR04748.1"/>
    </source>
</evidence>
<dbReference type="OrthoDB" id="8905931at2"/>
<reference evidence="4 5" key="1">
    <citation type="journal article" date="2007" name="Int. J. Syst. Evol. Microbiol.">
        <title>Description of Pelomonas aquatica sp. nov. and Pelomonas puraquae sp. nov., isolated from industrial and haemodialysis water.</title>
        <authorList>
            <person name="Gomila M."/>
            <person name="Bowien B."/>
            <person name="Falsen E."/>
            <person name="Moore E.R."/>
            <person name="Lalucat J."/>
        </authorList>
    </citation>
    <scope>NUCLEOTIDE SEQUENCE [LARGE SCALE GENOMIC DNA]</scope>
    <source>
        <strain evidence="4 5">CCUG 52769</strain>
    </source>
</reference>
<keyword evidence="2" id="KW-0812">Transmembrane</keyword>
<comment type="caution">
    <text evidence="4">The sequence shown here is derived from an EMBL/GenBank/DDBJ whole genome shotgun (WGS) entry which is preliminary data.</text>
</comment>
<accession>A0A254NHP6</accession>
<proteinExistence type="predicted"/>
<evidence type="ECO:0000256" key="3">
    <source>
        <dbReference type="SAM" id="SignalP"/>
    </source>
</evidence>
<name>A0A254NHP6_9BURK</name>
<dbReference type="AlphaFoldDB" id="A0A254NHP6"/>
<feature type="signal peptide" evidence="3">
    <location>
        <begin position="1"/>
        <end position="23"/>
    </location>
</feature>
<feature type="compositionally biased region" description="Basic residues" evidence="1">
    <location>
        <begin position="154"/>
        <end position="164"/>
    </location>
</feature>
<feature type="region of interest" description="Disordered" evidence="1">
    <location>
        <begin position="154"/>
        <end position="192"/>
    </location>
</feature>
<feature type="transmembrane region" description="Helical" evidence="2">
    <location>
        <begin position="48"/>
        <end position="70"/>
    </location>
</feature>
<keyword evidence="2" id="KW-0472">Membrane</keyword>
<gene>
    <name evidence="4" type="ORF">CDO81_09225</name>
</gene>
<protein>
    <submittedName>
        <fullName evidence="4">Uncharacterized protein</fullName>
    </submittedName>
</protein>
<dbReference type="Proteomes" id="UP000197446">
    <property type="component" value="Unassembled WGS sequence"/>
</dbReference>
<evidence type="ECO:0000313" key="5">
    <source>
        <dbReference type="Proteomes" id="UP000197446"/>
    </source>
</evidence>